<keyword evidence="2" id="KW-0812">Transmembrane</keyword>
<feature type="compositionally biased region" description="Low complexity" evidence="1">
    <location>
        <begin position="97"/>
        <end position="110"/>
    </location>
</feature>
<dbReference type="EMBL" id="HF935446">
    <property type="protein sequence ID" value="CCX09239.1"/>
    <property type="molecule type" value="Genomic_DNA"/>
</dbReference>
<feature type="compositionally biased region" description="Gly residues" evidence="1">
    <location>
        <begin position="246"/>
        <end position="258"/>
    </location>
</feature>
<proteinExistence type="predicted"/>
<keyword evidence="2" id="KW-1133">Transmembrane helix</keyword>
<dbReference type="OrthoDB" id="10483825at2759"/>
<feature type="compositionally biased region" description="Acidic residues" evidence="1">
    <location>
        <begin position="78"/>
        <end position="87"/>
    </location>
</feature>
<keyword evidence="4" id="KW-1185">Reference proteome</keyword>
<name>U4LDT1_PYROM</name>
<sequence>MAPEPRPRRSCRHRNSGNPNVNIPSGSPSYHNRRSNANVDVNNGQTSVSWTGDQGSTFNLNSGTGGTNVNYSSNGSGDDTDCSDDEDNHSSGGSGSSGYNPYSTSTSTSGAESLPNSAQLVKAGGDDGNKLAPIAIIVPVVVGVALLLLGIGFFVIWRKRRAAAREGSVEEASGENANAGSQAEMRGGEGQMTGTVIGLVGPTKYEIPPTYEASSRDRSVASSGEASEVNPFADPVVADGTRRGSDGSGGHNGRGLVA</sequence>
<dbReference type="AlphaFoldDB" id="U4LDT1"/>
<feature type="region of interest" description="Disordered" evidence="1">
    <location>
        <begin position="1"/>
        <end position="113"/>
    </location>
</feature>
<feature type="region of interest" description="Disordered" evidence="1">
    <location>
        <begin position="211"/>
        <end position="258"/>
    </location>
</feature>
<reference evidence="3 4" key="1">
    <citation type="journal article" date="2013" name="PLoS Genet.">
        <title>The genome and development-dependent transcriptomes of Pyronema confluens: a window into fungal evolution.</title>
        <authorList>
            <person name="Traeger S."/>
            <person name="Altegoer F."/>
            <person name="Freitag M."/>
            <person name="Gabaldon T."/>
            <person name="Kempken F."/>
            <person name="Kumar A."/>
            <person name="Marcet-Houben M."/>
            <person name="Poggeler S."/>
            <person name="Stajich J.E."/>
            <person name="Nowrousian M."/>
        </authorList>
    </citation>
    <scope>NUCLEOTIDE SEQUENCE [LARGE SCALE GENOMIC DNA]</scope>
    <source>
        <strain evidence="4">CBS 100304</strain>
        <tissue evidence="3">Vegetative mycelium</tissue>
    </source>
</reference>
<accession>U4LDT1</accession>
<evidence type="ECO:0000256" key="1">
    <source>
        <dbReference type="SAM" id="MobiDB-lite"/>
    </source>
</evidence>
<keyword evidence="2" id="KW-0472">Membrane</keyword>
<feature type="transmembrane region" description="Helical" evidence="2">
    <location>
        <begin position="134"/>
        <end position="157"/>
    </location>
</feature>
<feature type="compositionally biased region" description="Polar residues" evidence="1">
    <location>
        <begin position="16"/>
        <end position="71"/>
    </location>
</feature>
<protein>
    <submittedName>
        <fullName evidence="3">Uncharacterized protein</fullName>
    </submittedName>
</protein>
<dbReference type="Proteomes" id="UP000018144">
    <property type="component" value="Unassembled WGS sequence"/>
</dbReference>
<evidence type="ECO:0000313" key="3">
    <source>
        <dbReference type="EMBL" id="CCX09239.1"/>
    </source>
</evidence>
<evidence type="ECO:0000256" key="2">
    <source>
        <dbReference type="SAM" id="Phobius"/>
    </source>
</evidence>
<evidence type="ECO:0000313" key="4">
    <source>
        <dbReference type="Proteomes" id="UP000018144"/>
    </source>
</evidence>
<gene>
    <name evidence="3" type="ORF">PCON_08832</name>
</gene>
<organism evidence="3 4">
    <name type="scientific">Pyronema omphalodes (strain CBS 100304)</name>
    <name type="common">Pyronema confluens</name>
    <dbReference type="NCBI Taxonomy" id="1076935"/>
    <lineage>
        <taxon>Eukaryota</taxon>
        <taxon>Fungi</taxon>
        <taxon>Dikarya</taxon>
        <taxon>Ascomycota</taxon>
        <taxon>Pezizomycotina</taxon>
        <taxon>Pezizomycetes</taxon>
        <taxon>Pezizales</taxon>
        <taxon>Pyronemataceae</taxon>
        <taxon>Pyronema</taxon>
    </lineage>
</organism>